<reference evidence="1" key="1">
    <citation type="submission" date="2023-03" db="EMBL/GenBank/DDBJ databases">
        <title>Massive genome expansion in bonnet fungi (Mycena s.s.) driven by repeated elements and novel gene families across ecological guilds.</title>
        <authorList>
            <consortium name="Lawrence Berkeley National Laboratory"/>
            <person name="Harder C.B."/>
            <person name="Miyauchi S."/>
            <person name="Viragh M."/>
            <person name="Kuo A."/>
            <person name="Thoen E."/>
            <person name="Andreopoulos B."/>
            <person name="Lu D."/>
            <person name="Skrede I."/>
            <person name="Drula E."/>
            <person name="Henrissat B."/>
            <person name="Morin E."/>
            <person name="Kohler A."/>
            <person name="Barry K."/>
            <person name="LaButti K."/>
            <person name="Morin E."/>
            <person name="Salamov A."/>
            <person name="Lipzen A."/>
            <person name="Mereny Z."/>
            <person name="Hegedus B."/>
            <person name="Baldrian P."/>
            <person name="Stursova M."/>
            <person name="Weitz H."/>
            <person name="Taylor A."/>
            <person name="Grigoriev I.V."/>
            <person name="Nagy L.G."/>
            <person name="Martin F."/>
            <person name="Kauserud H."/>
        </authorList>
    </citation>
    <scope>NUCLEOTIDE SEQUENCE</scope>
    <source>
        <strain evidence="1">CBHHK067</strain>
    </source>
</reference>
<evidence type="ECO:0000313" key="2">
    <source>
        <dbReference type="Proteomes" id="UP001221757"/>
    </source>
</evidence>
<accession>A0AAD7G2K6</accession>
<protein>
    <submittedName>
        <fullName evidence="1">Uncharacterized protein</fullName>
    </submittedName>
</protein>
<dbReference type="InterPro" id="IPR040521">
    <property type="entry name" value="KDZ"/>
</dbReference>
<dbReference type="PANTHER" id="PTHR33096:SF1">
    <property type="entry name" value="CXC1-LIKE CYSTEINE CLUSTER ASSOCIATED WITH KDZ TRANSPOSASES DOMAIN-CONTAINING PROTEIN"/>
    <property type="match status" value="1"/>
</dbReference>
<keyword evidence="2" id="KW-1185">Reference proteome</keyword>
<dbReference type="PANTHER" id="PTHR33096">
    <property type="entry name" value="CXC2 DOMAIN-CONTAINING PROTEIN"/>
    <property type="match status" value="1"/>
</dbReference>
<dbReference type="Pfam" id="PF18758">
    <property type="entry name" value="KDZ"/>
    <property type="match status" value="1"/>
</dbReference>
<dbReference type="AlphaFoldDB" id="A0AAD7G2K6"/>
<name>A0AAD7G2K6_MYCRO</name>
<sequence>MKYPLTIVKRLLDHYGRDIGLGYDIMCAFFKTLLRSSLGKHIVAMNLRRVVPAFHGHAHNRACQVGWHPLYVDGVGLKDFEECERTFCKSNHLATVTRLSTAFHRRRQIDEHFSFHDLHKHTASGNFIYQNYRQALEKIRINRDRLDAVEQRIGTTAQDYKSDLKSEQVYFRGLRTEPPEVSSTVEYMELLCKQESDEAGQDFRSLDYNIINNRYTRTEITHVRTRYQTTHNKYVITIDEVCRHEEEKNIEVHWELTLQVFKDALVMMTKRCYRRALDELKHLVVQHLFEMTKLGMSGVGTSSFTYLILF</sequence>
<dbReference type="Proteomes" id="UP001221757">
    <property type="component" value="Unassembled WGS sequence"/>
</dbReference>
<evidence type="ECO:0000313" key="1">
    <source>
        <dbReference type="EMBL" id="KAJ7652930.1"/>
    </source>
</evidence>
<proteinExistence type="predicted"/>
<dbReference type="EMBL" id="JARKIE010000342">
    <property type="protein sequence ID" value="KAJ7652930.1"/>
    <property type="molecule type" value="Genomic_DNA"/>
</dbReference>
<organism evidence="1 2">
    <name type="scientific">Mycena rosella</name>
    <name type="common">Pink bonnet</name>
    <name type="synonym">Agaricus rosellus</name>
    <dbReference type="NCBI Taxonomy" id="1033263"/>
    <lineage>
        <taxon>Eukaryota</taxon>
        <taxon>Fungi</taxon>
        <taxon>Dikarya</taxon>
        <taxon>Basidiomycota</taxon>
        <taxon>Agaricomycotina</taxon>
        <taxon>Agaricomycetes</taxon>
        <taxon>Agaricomycetidae</taxon>
        <taxon>Agaricales</taxon>
        <taxon>Marasmiineae</taxon>
        <taxon>Mycenaceae</taxon>
        <taxon>Mycena</taxon>
    </lineage>
</organism>
<comment type="caution">
    <text evidence="1">The sequence shown here is derived from an EMBL/GenBank/DDBJ whole genome shotgun (WGS) entry which is preliminary data.</text>
</comment>
<gene>
    <name evidence="1" type="ORF">B0H17DRAFT_957727</name>
</gene>